<dbReference type="InterPro" id="IPR016990">
    <property type="entry name" value="UCP032162_TM"/>
</dbReference>
<name>A0ABU0SA31_9HYPH</name>
<evidence type="ECO:0000256" key="1">
    <source>
        <dbReference type="SAM" id="Phobius"/>
    </source>
</evidence>
<keyword evidence="1" id="KW-0812">Transmembrane</keyword>
<comment type="caution">
    <text evidence="2">The sequence shown here is derived from an EMBL/GenBank/DDBJ whole genome shotgun (WGS) entry which is preliminary data.</text>
</comment>
<keyword evidence="1" id="KW-0472">Membrane</keyword>
<feature type="transmembrane region" description="Helical" evidence="1">
    <location>
        <begin position="58"/>
        <end position="75"/>
    </location>
</feature>
<dbReference type="Pfam" id="PF10003">
    <property type="entry name" value="DUF2244"/>
    <property type="match status" value="1"/>
</dbReference>
<dbReference type="RefSeq" id="WP_307281795.1">
    <property type="nucleotide sequence ID" value="NZ_JAUSZT010000003.1"/>
</dbReference>
<reference evidence="2 3" key="1">
    <citation type="submission" date="2023-07" db="EMBL/GenBank/DDBJ databases">
        <title>Comparative genomics of wheat-associated soil bacteria to identify genetic determinants of phenazine resistance.</title>
        <authorList>
            <person name="Mouncey N."/>
        </authorList>
    </citation>
    <scope>NUCLEOTIDE SEQUENCE [LARGE SCALE GENOMIC DNA]</scope>
    <source>
        <strain evidence="2 3">W4I11</strain>
    </source>
</reference>
<dbReference type="EMBL" id="JAUSZT010000003">
    <property type="protein sequence ID" value="MDQ0997612.1"/>
    <property type="molecule type" value="Genomic_DNA"/>
</dbReference>
<keyword evidence="1" id="KW-1133">Transmembrane helix</keyword>
<dbReference type="InterPro" id="IPR019253">
    <property type="entry name" value="DUF2244_TM"/>
</dbReference>
<sequence length="168" mass="18731">MSQTIDPIDAGAHNEEEIFRALLVPHRSLGKMGFLVVMGALGISSFVTGIFFLMLGAWPVFGFFGLDVLLVYIAFRLNYRSARAHEEVSISRIALQVRQVAPSGRSKLHEFNPFWTRFLVSRHSEIGITSMRVESRGKALPIGSFLNPDDRESFASAFQRALATAKSR</sequence>
<evidence type="ECO:0000313" key="3">
    <source>
        <dbReference type="Proteomes" id="UP001237780"/>
    </source>
</evidence>
<organism evidence="2 3">
    <name type="scientific">Phyllobacterium ifriqiyense</name>
    <dbReference type="NCBI Taxonomy" id="314238"/>
    <lineage>
        <taxon>Bacteria</taxon>
        <taxon>Pseudomonadati</taxon>
        <taxon>Pseudomonadota</taxon>
        <taxon>Alphaproteobacteria</taxon>
        <taxon>Hyphomicrobiales</taxon>
        <taxon>Phyllobacteriaceae</taxon>
        <taxon>Phyllobacterium</taxon>
    </lineage>
</organism>
<proteinExistence type="predicted"/>
<gene>
    <name evidence="2" type="ORF">QFZ34_002794</name>
</gene>
<protein>
    <submittedName>
        <fullName evidence="2">Membrane protein</fullName>
    </submittedName>
</protein>
<dbReference type="PIRSF" id="PIRSF032162">
    <property type="entry name" value="UCP032162_imp"/>
    <property type="match status" value="1"/>
</dbReference>
<accession>A0ABU0SA31</accession>
<dbReference type="Proteomes" id="UP001237780">
    <property type="component" value="Unassembled WGS sequence"/>
</dbReference>
<evidence type="ECO:0000313" key="2">
    <source>
        <dbReference type="EMBL" id="MDQ0997612.1"/>
    </source>
</evidence>
<keyword evidence="3" id="KW-1185">Reference proteome</keyword>
<feature type="transmembrane region" description="Helical" evidence="1">
    <location>
        <begin position="32"/>
        <end position="52"/>
    </location>
</feature>